<comment type="caution">
    <text evidence="1">The sequence shown here is derived from an EMBL/GenBank/DDBJ whole genome shotgun (WGS) entry which is preliminary data.</text>
</comment>
<dbReference type="Proteomes" id="UP000814128">
    <property type="component" value="Unassembled WGS sequence"/>
</dbReference>
<protein>
    <submittedName>
        <fullName evidence="1">Uncharacterized protein</fullName>
    </submittedName>
</protein>
<keyword evidence="2" id="KW-1185">Reference proteome</keyword>
<accession>A0ACB8QS32</accession>
<dbReference type="EMBL" id="MU273500">
    <property type="protein sequence ID" value="KAI0034482.1"/>
    <property type="molecule type" value="Genomic_DNA"/>
</dbReference>
<reference evidence="1" key="1">
    <citation type="submission" date="2021-02" db="EMBL/GenBank/DDBJ databases">
        <authorList>
            <consortium name="DOE Joint Genome Institute"/>
            <person name="Ahrendt S."/>
            <person name="Looney B.P."/>
            <person name="Miyauchi S."/>
            <person name="Morin E."/>
            <person name="Drula E."/>
            <person name="Courty P.E."/>
            <person name="Chicoki N."/>
            <person name="Fauchery L."/>
            <person name="Kohler A."/>
            <person name="Kuo A."/>
            <person name="Labutti K."/>
            <person name="Pangilinan J."/>
            <person name="Lipzen A."/>
            <person name="Riley R."/>
            <person name="Andreopoulos W."/>
            <person name="He G."/>
            <person name="Johnson J."/>
            <person name="Barry K.W."/>
            <person name="Grigoriev I.V."/>
            <person name="Nagy L."/>
            <person name="Hibbett D."/>
            <person name="Henrissat B."/>
            <person name="Matheny P.B."/>
            <person name="Labbe J."/>
            <person name="Martin F."/>
        </authorList>
    </citation>
    <scope>NUCLEOTIDE SEQUENCE</scope>
    <source>
        <strain evidence="1">EC-137</strain>
    </source>
</reference>
<gene>
    <name evidence="1" type="ORF">K488DRAFT_83992</name>
</gene>
<sequence length="911" mass="99990">MSGSSRLKRKLDEQGVNYSTGRATENFCLIGTPLPPLDKSKDIGEFVPLWKQEVRDEKGRRRLHGAFTGGFSAGYFNTVGSKEGWTPQTFVSSRNDRAKHKASRMEDFMDDEDLAALREEQLTKGVQAQQRDAFETQPVGGTQEDDSLARSIQRALMPPPEDSPGMVLLRKMGWRPGQGIGPRITWRQRKIQDILASGRSLNDINVDKLAEDEDSEALKHMFPPRDTVAPVLPRKKDVHGLGFVPGDGLDSRSRSKSSAGPKLSAGFGLGALNDADEDDLDVYDTASHRERTYMPYDAADRELDDNITLPGRKASTSQRKLAQPVKPATQTFKDGSQVLAGFVLSNVPVMQDLRFPLPDIPAGWTSDPRRVWGRGGENEAPTASADKSSWRNNLTATERGSILGETPLPRAAKSVFEYMSQKDRDRIQSAATNRQTTKETTHTPEPSLDVPFTPADIASAALKGFMPFTTDPLKQARYVAYLGSQAEGAPPPAVLPGQSVANYRKELSDYAKSAVVFKPVTGAMAGRFTSAAVVDTGPKIIEGLYQPVHTSDDDAAESRRREEAQKRDEERERHRRDEEEAVEGSRAHAVKFGMYGALTREVVPWQPARLLCKRFGVKDPNPDIAVETPMPGAVLGSAMVEQGREPEQTPKEAGYESNAGATSTLSENVAPGGRSRRNLDNVGLGEDDDQGRDTLTYVRPSMDVFKAIFASDDEDSDKEDDGPDARHDATMTGPAPGPSRPSTPTPPHLRKEDVEMNTYELKEAPVDDKPVDIATFKPVFVARAAKDVDKDNSKSLKKNKDKRKAKAIVSFADEEEDGGLQIAPTASKSRDSERPKKRRKKDKAKEDGGTEEDMWVEKPPPEIVQTLETVPVQRRRAEEDAGAGAGYQELSADSAQVPSAARARKKAIDFM</sequence>
<proteinExistence type="predicted"/>
<evidence type="ECO:0000313" key="1">
    <source>
        <dbReference type="EMBL" id="KAI0034482.1"/>
    </source>
</evidence>
<reference evidence="1" key="2">
    <citation type="journal article" date="2022" name="New Phytol.">
        <title>Evolutionary transition to the ectomycorrhizal habit in the genomes of a hyperdiverse lineage of mushroom-forming fungi.</title>
        <authorList>
            <person name="Looney B."/>
            <person name="Miyauchi S."/>
            <person name="Morin E."/>
            <person name="Drula E."/>
            <person name="Courty P.E."/>
            <person name="Kohler A."/>
            <person name="Kuo A."/>
            <person name="LaButti K."/>
            <person name="Pangilinan J."/>
            <person name="Lipzen A."/>
            <person name="Riley R."/>
            <person name="Andreopoulos W."/>
            <person name="He G."/>
            <person name="Johnson J."/>
            <person name="Nolan M."/>
            <person name="Tritt A."/>
            <person name="Barry K.W."/>
            <person name="Grigoriev I.V."/>
            <person name="Nagy L.G."/>
            <person name="Hibbett D."/>
            <person name="Henrissat B."/>
            <person name="Matheny P.B."/>
            <person name="Labbe J."/>
            <person name="Martin F.M."/>
        </authorList>
    </citation>
    <scope>NUCLEOTIDE SEQUENCE</scope>
    <source>
        <strain evidence="1">EC-137</strain>
    </source>
</reference>
<evidence type="ECO:0000313" key="2">
    <source>
        <dbReference type="Proteomes" id="UP000814128"/>
    </source>
</evidence>
<organism evidence="1 2">
    <name type="scientific">Vararia minispora EC-137</name>
    <dbReference type="NCBI Taxonomy" id="1314806"/>
    <lineage>
        <taxon>Eukaryota</taxon>
        <taxon>Fungi</taxon>
        <taxon>Dikarya</taxon>
        <taxon>Basidiomycota</taxon>
        <taxon>Agaricomycotina</taxon>
        <taxon>Agaricomycetes</taxon>
        <taxon>Russulales</taxon>
        <taxon>Lachnocladiaceae</taxon>
        <taxon>Vararia</taxon>
    </lineage>
</organism>
<name>A0ACB8QS32_9AGAM</name>